<dbReference type="SMART" id="SM00116">
    <property type="entry name" value="CBS"/>
    <property type="match status" value="2"/>
</dbReference>
<dbReference type="Gene3D" id="3.10.580.10">
    <property type="entry name" value="CBS-domain"/>
    <property type="match status" value="1"/>
</dbReference>
<dbReference type="EMBL" id="MT631554">
    <property type="protein sequence ID" value="QNO53880.1"/>
    <property type="molecule type" value="Genomic_DNA"/>
</dbReference>
<protein>
    <recommendedName>
        <fullName evidence="4">CBS domain-containing protein</fullName>
    </recommendedName>
</protein>
<sequence>MQTKTNVKVKELMTTDVIAFKPGEKIPHVVKAFRTNRISGAPVIDDQRKVIGIISEADIMKLTATVPFPDIDPLNPFPVFSLSSYMKKVKKIPDEIETLFEGYVKDVMTKKTVTISPDNSISDAARLMHKNDFKRIPVVDDEGKLVGVIARGDVIGVFAKYSHSKK</sequence>
<dbReference type="Pfam" id="PF00571">
    <property type="entry name" value="CBS"/>
    <property type="match status" value="2"/>
</dbReference>
<dbReference type="InterPro" id="IPR000644">
    <property type="entry name" value="CBS_dom"/>
</dbReference>
<feature type="domain" description="CBS" evidence="4">
    <location>
        <begin position="108"/>
        <end position="165"/>
    </location>
</feature>
<evidence type="ECO:0000256" key="2">
    <source>
        <dbReference type="ARBA" id="ARBA00023167"/>
    </source>
</evidence>
<dbReference type="InterPro" id="IPR051257">
    <property type="entry name" value="Diverse_CBS-Domain"/>
</dbReference>
<dbReference type="AlphaFoldDB" id="A0A7G9Z0U6"/>
<keyword evidence="2" id="KW-0028">Amino-acid biosynthesis</keyword>
<keyword evidence="2" id="KW-0486">Methionine biosynthesis</keyword>
<name>A0A7G9Z0U6_9EURY</name>
<dbReference type="PANTHER" id="PTHR43080:SF2">
    <property type="entry name" value="CBS DOMAIN-CONTAINING PROTEIN"/>
    <property type="match status" value="1"/>
</dbReference>
<dbReference type="PROSITE" id="PS51371">
    <property type="entry name" value="CBS"/>
    <property type="match status" value="2"/>
</dbReference>
<reference evidence="5" key="1">
    <citation type="submission" date="2020-06" db="EMBL/GenBank/DDBJ databases">
        <title>Unique genomic features of the anaerobic methanotrophic archaea.</title>
        <authorList>
            <person name="Chadwick G.L."/>
            <person name="Skennerton C.T."/>
            <person name="Laso-Perez R."/>
            <person name="Leu A.O."/>
            <person name="Speth D.R."/>
            <person name="Yu H."/>
            <person name="Morgan-Lang C."/>
            <person name="Hatzenpichler R."/>
            <person name="Goudeau D."/>
            <person name="Malmstrom R."/>
            <person name="Brazelton W.J."/>
            <person name="Woyke T."/>
            <person name="Hallam S.J."/>
            <person name="Tyson G.W."/>
            <person name="Wegener G."/>
            <person name="Boetius A."/>
            <person name="Orphan V."/>
        </authorList>
    </citation>
    <scope>NUCLEOTIDE SEQUENCE</scope>
</reference>
<evidence type="ECO:0000259" key="4">
    <source>
        <dbReference type="PROSITE" id="PS51371"/>
    </source>
</evidence>
<evidence type="ECO:0000256" key="3">
    <source>
        <dbReference type="PROSITE-ProRule" id="PRU00703"/>
    </source>
</evidence>
<dbReference type="SUPFAM" id="SSF54631">
    <property type="entry name" value="CBS-domain pair"/>
    <property type="match status" value="1"/>
</dbReference>
<evidence type="ECO:0000256" key="1">
    <source>
        <dbReference type="ARBA" id="ARBA00023122"/>
    </source>
</evidence>
<evidence type="ECO:0000313" key="5">
    <source>
        <dbReference type="EMBL" id="QNO53880.1"/>
    </source>
</evidence>
<dbReference type="CDD" id="cd04586">
    <property type="entry name" value="CBS_pair_BON_assoc"/>
    <property type="match status" value="1"/>
</dbReference>
<proteinExistence type="predicted"/>
<feature type="domain" description="CBS" evidence="4">
    <location>
        <begin position="13"/>
        <end position="71"/>
    </location>
</feature>
<gene>
    <name evidence="5" type="ORF">LBDBNMAG_00015</name>
</gene>
<accession>A0A7G9Z0U6</accession>
<dbReference type="GO" id="GO:0009086">
    <property type="term" value="P:methionine biosynthetic process"/>
    <property type="evidence" value="ECO:0007669"/>
    <property type="project" value="UniProtKB-KW"/>
</dbReference>
<dbReference type="PANTHER" id="PTHR43080">
    <property type="entry name" value="CBS DOMAIN-CONTAINING PROTEIN CBSX3, MITOCHONDRIAL"/>
    <property type="match status" value="1"/>
</dbReference>
<dbReference type="InterPro" id="IPR046342">
    <property type="entry name" value="CBS_dom_sf"/>
</dbReference>
<keyword evidence="1 3" id="KW-0129">CBS domain</keyword>
<organism evidence="5">
    <name type="scientific">Candidatus Methanophagaceae archaeon ANME-1 ERB6</name>
    <dbReference type="NCBI Taxonomy" id="2759912"/>
    <lineage>
        <taxon>Archaea</taxon>
        <taxon>Methanobacteriati</taxon>
        <taxon>Methanobacteriota</taxon>
        <taxon>Stenosarchaea group</taxon>
        <taxon>Methanomicrobia</taxon>
        <taxon>Candidatus Methanophagales</taxon>
        <taxon>Candidatus Methanophagaceae</taxon>
    </lineage>
</organism>